<keyword evidence="11" id="KW-0863">Zinc-finger</keyword>
<keyword evidence="11" id="KW-0479">Metal-binding</keyword>
<evidence type="ECO:0000256" key="9">
    <source>
        <dbReference type="ARBA" id="ARBA00022989"/>
    </source>
</evidence>
<keyword evidence="7 13" id="KW-0812">Transmembrane</keyword>
<evidence type="ECO:0000256" key="1">
    <source>
        <dbReference type="ARBA" id="ARBA00004477"/>
    </source>
</evidence>
<comment type="pathway">
    <text evidence="2">Protein modification; protein glycosylation.</text>
</comment>
<evidence type="ECO:0000256" key="2">
    <source>
        <dbReference type="ARBA" id="ARBA00004922"/>
    </source>
</evidence>
<evidence type="ECO:0000259" key="14">
    <source>
        <dbReference type="PROSITE" id="PS50089"/>
    </source>
</evidence>
<feature type="region of interest" description="Disordered" evidence="12">
    <location>
        <begin position="529"/>
        <end position="548"/>
    </location>
</feature>
<evidence type="ECO:0000256" key="5">
    <source>
        <dbReference type="ARBA" id="ARBA00022676"/>
    </source>
</evidence>
<evidence type="ECO:0000313" key="16">
    <source>
        <dbReference type="Proteomes" id="UP000317650"/>
    </source>
</evidence>
<evidence type="ECO:0000256" key="6">
    <source>
        <dbReference type="ARBA" id="ARBA00022679"/>
    </source>
</evidence>
<organism evidence="15 16">
    <name type="scientific">Musa balbisiana</name>
    <name type="common">Banana</name>
    <dbReference type="NCBI Taxonomy" id="52838"/>
    <lineage>
        <taxon>Eukaryota</taxon>
        <taxon>Viridiplantae</taxon>
        <taxon>Streptophyta</taxon>
        <taxon>Embryophyta</taxon>
        <taxon>Tracheophyta</taxon>
        <taxon>Spermatophyta</taxon>
        <taxon>Magnoliopsida</taxon>
        <taxon>Liliopsida</taxon>
        <taxon>Zingiberales</taxon>
        <taxon>Musaceae</taxon>
        <taxon>Musa</taxon>
    </lineage>
</organism>
<name>A0A4S8JTW3_MUSBA</name>
<comment type="subcellular location">
    <subcellularLocation>
        <location evidence="1">Endoplasmic reticulum membrane</location>
        <topology evidence="1">Multi-pass membrane protein</topology>
    </subcellularLocation>
</comment>
<feature type="transmembrane region" description="Helical" evidence="13">
    <location>
        <begin position="377"/>
        <end position="396"/>
    </location>
</feature>
<feature type="transmembrane region" description="Helical" evidence="13">
    <location>
        <begin position="301"/>
        <end position="324"/>
    </location>
</feature>
<keyword evidence="10 13" id="KW-0472">Membrane</keyword>
<feature type="transmembrane region" description="Helical" evidence="13">
    <location>
        <begin position="562"/>
        <end position="583"/>
    </location>
</feature>
<feature type="transmembrane region" description="Helical" evidence="13">
    <location>
        <begin position="256"/>
        <end position="281"/>
    </location>
</feature>
<evidence type="ECO:0000256" key="3">
    <source>
        <dbReference type="ARBA" id="ARBA00008715"/>
    </source>
</evidence>
<gene>
    <name evidence="15" type="ORF">C4D60_Mb05t05250</name>
</gene>
<dbReference type="InterPro" id="IPR013083">
    <property type="entry name" value="Znf_RING/FYVE/PHD"/>
</dbReference>
<keyword evidence="11" id="KW-0862">Zinc</keyword>
<dbReference type="SMART" id="SM00184">
    <property type="entry name" value="RING"/>
    <property type="match status" value="1"/>
</dbReference>
<dbReference type="GO" id="GO:0008270">
    <property type="term" value="F:zinc ion binding"/>
    <property type="evidence" value="ECO:0007669"/>
    <property type="project" value="UniProtKB-KW"/>
</dbReference>
<dbReference type="Gene3D" id="3.30.40.10">
    <property type="entry name" value="Zinc/RING finger domain, C3HC4 (zinc finger)"/>
    <property type="match status" value="1"/>
</dbReference>
<evidence type="ECO:0000256" key="4">
    <source>
        <dbReference type="ARBA" id="ARBA00011938"/>
    </source>
</evidence>
<dbReference type="PANTHER" id="PTHR12413">
    <property type="entry name" value="DOLICHYL GLYCOSYLTRANSFERASE"/>
    <property type="match status" value="1"/>
</dbReference>
<comment type="similarity">
    <text evidence="3">Belongs to the ALG6/ALG8 glucosyltransferase family.</text>
</comment>
<proteinExistence type="inferred from homology"/>
<feature type="transmembrane region" description="Helical" evidence="13">
    <location>
        <begin position="215"/>
        <end position="235"/>
    </location>
</feature>
<feature type="compositionally biased region" description="Low complexity" evidence="12">
    <location>
        <begin position="793"/>
        <end position="814"/>
    </location>
</feature>
<dbReference type="EC" id="2.4.1.265" evidence="4"/>
<keyword evidence="6" id="KW-0808">Transferase</keyword>
<feature type="transmembrane region" description="Helical" evidence="13">
    <location>
        <begin position="405"/>
        <end position="426"/>
    </location>
</feature>
<dbReference type="SUPFAM" id="SSF57850">
    <property type="entry name" value="RING/U-box"/>
    <property type="match status" value="1"/>
</dbReference>
<protein>
    <recommendedName>
        <fullName evidence="4">dolichyl-P-Glc:Glc1Man9GlcNAc2-PP-dolichol alpha-1,3-glucosyltransferase</fullName>
        <ecNumber evidence="4">2.4.1.265</ecNumber>
    </recommendedName>
</protein>
<feature type="transmembrane region" description="Helical" evidence="13">
    <location>
        <begin position="477"/>
        <end position="498"/>
    </location>
</feature>
<comment type="caution">
    <text evidence="15">The sequence shown here is derived from an EMBL/GenBank/DDBJ whole genome shotgun (WGS) entry which is preliminary data.</text>
</comment>
<dbReference type="Pfam" id="PF03155">
    <property type="entry name" value="Alg6_Alg8"/>
    <property type="match status" value="1"/>
</dbReference>
<evidence type="ECO:0000256" key="7">
    <source>
        <dbReference type="ARBA" id="ARBA00022692"/>
    </source>
</evidence>
<dbReference type="GO" id="GO:0006487">
    <property type="term" value="P:protein N-linked glycosylation"/>
    <property type="evidence" value="ECO:0007669"/>
    <property type="project" value="TreeGrafter"/>
</dbReference>
<feature type="region of interest" description="Disordered" evidence="12">
    <location>
        <begin position="785"/>
        <end position="814"/>
    </location>
</feature>
<keyword evidence="5" id="KW-0328">Glycosyltransferase</keyword>
<reference evidence="15 16" key="1">
    <citation type="journal article" date="2019" name="Nat. Plants">
        <title>Genome sequencing of Musa balbisiana reveals subgenome evolution and function divergence in polyploid bananas.</title>
        <authorList>
            <person name="Yao X."/>
        </authorList>
    </citation>
    <scope>NUCLEOTIDE SEQUENCE [LARGE SCALE GENOMIC DNA]</scope>
    <source>
        <strain evidence="16">cv. DH-PKW</strain>
        <tissue evidence="15">Leaves</tissue>
    </source>
</reference>
<evidence type="ECO:0000313" key="15">
    <source>
        <dbReference type="EMBL" id="THU65590.1"/>
    </source>
</evidence>
<feature type="transmembrane region" description="Helical" evidence="13">
    <location>
        <begin position="446"/>
        <end position="465"/>
    </location>
</feature>
<feature type="domain" description="RING-type" evidence="14">
    <location>
        <begin position="656"/>
        <end position="698"/>
    </location>
</feature>
<dbReference type="Pfam" id="PF13639">
    <property type="entry name" value="zf-RING_2"/>
    <property type="match status" value="1"/>
</dbReference>
<keyword evidence="16" id="KW-1185">Reference proteome</keyword>
<accession>A0A4S8JTW3</accession>
<dbReference type="GO" id="GO:0005789">
    <property type="term" value="C:endoplasmic reticulum membrane"/>
    <property type="evidence" value="ECO:0007669"/>
    <property type="project" value="UniProtKB-SubCell"/>
</dbReference>
<dbReference type="PANTHER" id="PTHR12413:SF2">
    <property type="entry name" value="DOLICHYL PYROPHOSPHATE GLC1MAN9GLCNAC2 ALPHA-1,3-GLUCOSYLTRANSFERASE-RELATED"/>
    <property type="match status" value="1"/>
</dbReference>
<feature type="transmembrane region" description="Helical" evidence="13">
    <location>
        <begin position="175"/>
        <end position="195"/>
    </location>
</feature>
<feature type="transmembrane region" description="Helical" evidence="13">
    <location>
        <begin position="129"/>
        <end position="146"/>
    </location>
</feature>
<feature type="transmembrane region" description="Helical" evidence="13">
    <location>
        <begin position="95"/>
        <end position="117"/>
    </location>
</feature>
<evidence type="ECO:0000256" key="13">
    <source>
        <dbReference type="SAM" id="Phobius"/>
    </source>
</evidence>
<dbReference type="Proteomes" id="UP000317650">
    <property type="component" value="Chromosome 5"/>
</dbReference>
<keyword evidence="8" id="KW-0256">Endoplasmic reticulum</keyword>
<evidence type="ECO:0000256" key="11">
    <source>
        <dbReference type="PROSITE-ProRule" id="PRU00175"/>
    </source>
</evidence>
<dbReference type="STRING" id="52838.A0A4S8JTW3"/>
<dbReference type="EMBL" id="PYDT01000003">
    <property type="protein sequence ID" value="THU65590.1"/>
    <property type="molecule type" value="Genomic_DNA"/>
</dbReference>
<dbReference type="CDD" id="cd16454">
    <property type="entry name" value="RING-H2_PA-TM-RING"/>
    <property type="match status" value="1"/>
</dbReference>
<evidence type="ECO:0000256" key="12">
    <source>
        <dbReference type="SAM" id="MobiDB-lite"/>
    </source>
</evidence>
<evidence type="ECO:0000256" key="8">
    <source>
        <dbReference type="ARBA" id="ARBA00022824"/>
    </source>
</evidence>
<dbReference type="InterPro" id="IPR004856">
    <property type="entry name" value="Glyco_trans_ALG6/ALG8"/>
</dbReference>
<dbReference type="AlphaFoldDB" id="A0A4S8JTW3"/>
<evidence type="ECO:0000256" key="10">
    <source>
        <dbReference type="ARBA" id="ARBA00023136"/>
    </source>
</evidence>
<sequence length="884" mass="97124">MGEAEWLWAVATCVKALLIPTYRSTDFEVHRHWLALTSALPLARWYSDASAPCCPLDYPPLFAYFQRILALPATALGGHPSDLLRLSPSSATLPVLIYLRVSVAVTDLVFLLAAARLAHRRLPPARRRLVLVLLLWSPALLIVDHIHFQYNGYLLGILLFSLSFLEEGKDLAGGLAFAVLICSKHLFLVAAPLYFVYLLRHYCRGGSWEASRRFLTMGAAVGAVFAAAFGPFLFYGQMQQVLSRLFPFGRGLCHAYWAPNFWVFYILLDKVLSFVLLKLGFDIPAPKASFTGGLVGNFSQFAVLPQVTPLITFLLVIFAMSPCLIKAFQKPQPKHITRWVAYAFTCGFMFGWHVHEKASLHFTIPLALISVNNLDDARHYFLLSIVSCYSMFPLLFEPQEYPIKVLLLAIHSILMWIGFSSCFRVGIAPGGTKTNNSSASNGKQGFIGKFGTIYLLGLLGVELWGQLLHPYIFGSRLPFLPLMLISIYCAAGMMYSWINQKVAREAEKKKKKKLLLKYFSNQEKIVTPPPPLAVEPLTSTESDRQHTEASSPLPSVILSHSLFIIAGIIVCVIVASFFIHFLLRLLSCRRRSSSAVAALPLPLARSLSASGSPSPAAAAAAGSVIADQENAALIDSLPVFTLASALAFLPKSSLDCAVCLSRFRPHDELRLLPACRHAFHCLCVDPWLRTTASCPLCRASISLPGPPLQLPPPVTGDREPSRSGSFRIEIGSVSRRMIPSAEEPGNHPQPPLPPNLRTYSIGSSFEYLVEEEVEAVVARIARRKEKVEKPGEDTAPAAAADTAPAAPGEGVAEAAGGGRGWLKEYVDRLASSASSSFSSLRLSGRWSHRYDGDVGRQSWDLEGSARRDAEEGGYYAFYRWLIGA</sequence>
<dbReference type="GO" id="GO:0042283">
    <property type="term" value="F:dolichyl pyrophosphate Glc1Man9GlcNAc2 alpha-1,3-glucosyltransferase activity"/>
    <property type="evidence" value="ECO:0007669"/>
    <property type="project" value="UniProtKB-EC"/>
</dbReference>
<dbReference type="PROSITE" id="PS50089">
    <property type="entry name" value="ZF_RING_2"/>
    <property type="match status" value="1"/>
</dbReference>
<dbReference type="InterPro" id="IPR001841">
    <property type="entry name" value="Znf_RING"/>
</dbReference>
<dbReference type="UniPathway" id="UPA00378"/>
<feature type="transmembrane region" description="Helical" evidence="13">
    <location>
        <begin position="336"/>
        <end position="355"/>
    </location>
</feature>
<keyword evidence="9 13" id="KW-1133">Transmembrane helix</keyword>